<proteinExistence type="inferred from homology"/>
<evidence type="ECO:0000256" key="11">
    <source>
        <dbReference type="ARBA" id="ARBA00023228"/>
    </source>
</evidence>
<dbReference type="GO" id="GO:0051781">
    <property type="term" value="P:positive regulation of cell division"/>
    <property type="evidence" value="ECO:0007669"/>
    <property type="project" value="UniProtKB-KW"/>
</dbReference>
<feature type="compositionally biased region" description="Acidic residues" evidence="13">
    <location>
        <begin position="134"/>
        <end position="146"/>
    </location>
</feature>
<evidence type="ECO:0000256" key="5">
    <source>
        <dbReference type="ARBA" id="ARBA00014702"/>
    </source>
</evidence>
<dbReference type="AlphaFoldDB" id="A0AAV1PIP5"/>
<dbReference type="Pfam" id="PF00340">
    <property type="entry name" value="IL1"/>
    <property type="match status" value="1"/>
</dbReference>
<evidence type="ECO:0000256" key="8">
    <source>
        <dbReference type="ARBA" id="ARBA00022525"/>
    </source>
</evidence>
<reference evidence="14 15" key="1">
    <citation type="submission" date="2024-01" db="EMBL/GenBank/DDBJ databases">
        <authorList>
            <person name="Alioto T."/>
            <person name="Alioto T."/>
            <person name="Gomez Garrido J."/>
        </authorList>
    </citation>
    <scope>NUCLEOTIDE SEQUENCE [LARGE SCALE GENOMIC DNA]</scope>
</reference>
<dbReference type="GO" id="GO:0005829">
    <property type="term" value="C:cytosol"/>
    <property type="evidence" value="ECO:0007669"/>
    <property type="project" value="UniProtKB-SubCell"/>
</dbReference>
<dbReference type="GO" id="GO:0010628">
    <property type="term" value="P:positive regulation of gene expression"/>
    <property type="evidence" value="ECO:0007669"/>
    <property type="project" value="TreeGrafter"/>
</dbReference>
<dbReference type="InterPro" id="IPR000975">
    <property type="entry name" value="IL-1_fam"/>
</dbReference>
<dbReference type="EMBL" id="CAWUFR010000164">
    <property type="protein sequence ID" value="CAK6970799.1"/>
    <property type="molecule type" value="Genomic_DNA"/>
</dbReference>
<keyword evidence="9" id="KW-0666">Pyrogen</keyword>
<evidence type="ECO:0000256" key="3">
    <source>
        <dbReference type="ARBA" id="ARBA00004550"/>
    </source>
</evidence>
<dbReference type="GO" id="GO:0006955">
    <property type="term" value="P:immune response"/>
    <property type="evidence" value="ECO:0007669"/>
    <property type="project" value="InterPro"/>
</dbReference>
<gene>
    <name evidence="14" type="ORF">FSCOSCO3_A037395</name>
</gene>
<comment type="caution">
    <text evidence="14">The sequence shown here is derived from an EMBL/GenBank/DDBJ whole genome shotgun (WGS) entry which is preliminary data.</text>
</comment>
<protein>
    <recommendedName>
        <fullName evidence="5">Interleukin-1 beta</fullName>
    </recommendedName>
</protein>
<dbReference type="GO" id="GO:0042119">
    <property type="term" value="P:neutrophil activation"/>
    <property type="evidence" value="ECO:0007669"/>
    <property type="project" value="TreeGrafter"/>
</dbReference>
<dbReference type="Gene3D" id="2.80.10.50">
    <property type="match status" value="1"/>
</dbReference>
<dbReference type="PANTHER" id="PTHR10078:SF30">
    <property type="entry name" value="INTERLEUKIN-1 BETA"/>
    <property type="match status" value="1"/>
</dbReference>
<keyword evidence="7" id="KW-0202">Cytokine</keyword>
<organism evidence="14 15">
    <name type="scientific">Scomber scombrus</name>
    <name type="common">Atlantic mackerel</name>
    <name type="synonym">Scomber vernalis</name>
    <dbReference type="NCBI Taxonomy" id="13677"/>
    <lineage>
        <taxon>Eukaryota</taxon>
        <taxon>Metazoa</taxon>
        <taxon>Chordata</taxon>
        <taxon>Craniata</taxon>
        <taxon>Vertebrata</taxon>
        <taxon>Euteleostomi</taxon>
        <taxon>Actinopterygii</taxon>
        <taxon>Neopterygii</taxon>
        <taxon>Teleostei</taxon>
        <taxon>Neoteleostei</taxon>
        <taxon>Acanthomorphata</taxon>
        <taxon>Pelagiaria</taxon>
        <taxon>Scombriformes</taxon>
        <taxon>Scombridae</taxon>
        <taxon>Scomber</taxon>
    </lineage>
</organism>
<comment type="similarity">
    <text evidence="4">Belongs to the IL-1 family.</text>
</comment>
<evidence type="ECO:0000256" key="2">
    <source>
        <dbReference type="ARBA" id="ARBA00004514"/>
    </source>
</evidence>
<keyword evidence="10" id="KW-0395">Inflammatory response</keyword>
<dbReference type="GO" id="GO:0019221">
    <property type="term" value="P:cytokine-mediated signaling pathway"/>
    <property type="evidence" value="ECO:0007669"/>
    <property type="project" value="TreeGrafter"/>
</dbReference>
<dbReference type="GO" id="GO:0001660">
    <property type="term" value="P:fever generation"/>
    <property type="evidence" value="ECO:0007669"/>
    <property type="project" value="UniProtKB-KW"/>
</dbReference>
<name>A0AAV1PIP5_SCOSC</name>
<evidence type="ECO:0000313" key="15">
    <source>
        <dbReference type="Proteomes" id="UP001314229"/>
    </source>
</evidence>
<keyword evidence="12" id="KW-0497">Mitogen</keyword>
<dbReference type="GO" id="GO:0005125">
    <property type="term" value="F:cytokine activity"/>
    <property type="evidence" value="ECO:0007669"/>
    <property type="project" value="UniProtKB-KW"/>
</dbReference>
<keyword evidence="8" id="KW-0964">Secreted</keyword>
<feature type="region of interest" description="Disordered" evidence="13">
    <location>
        <begin position="115"/>
        <end position="146"/>
    </location>
</feature>
<dbReference type="PANTHER" id="PTHR10078">
    <property type="entry name" value="INTERLEUKIN-1 FAMILY MEMBER"/>
    <property type="match status" value="1"/>
</dbReference>
<dbReference type="CDD" id="cd00100">
    <property type="entry name" value="beta-trefoil_IL1"/>
    <property type="match status" value="1"/>
</dbReference>
<dbReference type="GO" id="GO:0048246">
    <property type="term" value="P:macrophage chemotaxis"/>
    <property type="evidence" value="ECO:0007669"/>
    <property type="project" value="TreeGrafter"/>
</dbReference>
<evidence type="ECO:0000256" key="4">
    <source>
        <dbReference type="ARBA" id="ARBA00010448"/>
    </source>
</evidence>
<dbReference type="SUPFAM" id="SSF50156">
    <property type="entry name" value="PDZ domain-like"/>
    <property type="match status" value="1"/>
</dbReference>
<keyword evidence="15" id="KW-1185">Reference proteome</keyword>
<dbReference type="GO" id="GO:0005764">
    <property type="term" value="C:lysosome"/>
    <property type="evidence" value="ECO:0007669"/>
    <property type="project" value="UniProtKB-SubCell"/>
</dbReference>
<dbReference type="SMART" id="SM00125">
    <property type="entry name" value="IL1"/>
    <property type="match status" value="1"/>
</dbReference>
<dbReference type="SUPFAM" id="SSF50353">
    <property type="entry name" value="Cytokine"/>
    <property type="match status" value="1"/>
</dbReference>
<sequence length="347" mass="39237">MDQKDSPVNGSVLIIHQIQDGKHRYEVDNVVKDKKASGGKPFVRGDKLMQINGKDLQDLTPEELAQTLAEGNPMLTVHKMAKIKEPTNQPDPAEDFLYPVSKETRVLNFNMEMMREEDQESDWSKEGEGREDGGIEDDVCQPEDEQNGQDKHLLVISLTKTSISVVKGRGCDDGSTCHDVVVVAESSTVTLVPRGSFRQDRTQNVMVECLASQQYLRGICSQKTVYVSPNPENITIYYYRSTSRLFTGIPVVLNFTGSNCFLRCCKEGQKVLLQVETCDKKMLRKISKDDKTTLSFVFFMKGPRSELTFESVLHRGWFIQIVNTDEVEMATLDGRKKDQSFLFVIQT</sequence>
<dbReference type="InterPro" id="IPR036034">
    <property type="entry name" value="PDZ_sf"/>
</dbReference>
<dbReference type="GO" id="GO:0005615">
    <property type="term" value="C:extracellular space"/>
    <property type="evidence" value="ECO:0007669"/>
    <property type="project" value="UniProtKB-KW"/>
</dbReference>
<evidence type="ECO:0000256" key="12">
    <source>
        <dbReference type="ARBA" id="ARBA00023246"/>
    </source>
</evidence>
<evidence type="ECO:0000256" key="10">
    <source>
        <dbReference type="ARBA" id="ARBA00023198"/>
    </source>
</evidence>
<evidence type="ECO:0000313" key="14">
    <source>
        <dbReference type="EMBL" id="CAK6970799.1"/>
    </source>
</evidence>
<feature type="compositionally biased region" description="Basic and acidic residues" evidence="13">
    <location>
        <begin position="122"/>
        <end position="133"/>
    </location>
</feature>
<evidence type="ECO:0000256" key="7">
    <source>
        <dbReference type="ARBA" id="ARBA00022514"/>
    </source>
</evidence>
<evidence type="ECO:0000256" key="9">
    <source>
        <dbReference type="ARBA" id="ARBA00022620"/>
    </source>
</evidence>
<keyword evidence="11" id="KW-0458">Lysosome</keyword>
<dbReference type="Proteomes" id="UP001314229">
    <property type="component" value="Unassembled WGS sequence"/>
</dbReference>
<dbReference type="GO" id="GO:1901222">
    <property type="term" value="P:regulation of non-canonical NF-kappaB signal transduction"/>
    <property type="evidence" value="ECO:0007669"/>
    <property type="project" value="TreeGrafter"/>
</dbReference>
<comment type="subcellular location">
    <subcellularLocation>
        <location evidence="2">Cytoplasm</location>
        <location evidence="2">Cytosol</location>
    </subcellularLocation>
    <subcellularLocation>
        <location evidence="1">Lysosome</location>
    </subcellularLocation>
    <subcellularLocation>
        <location evidence="3">Secreted</location>
        <location evidence="3">Extracellular exosome</location>
    </subcellularLocation>
</comment>
<dbReference type="InterPro" id="IPR008996">
    <property type="entry name" value="IL1/FGF"/>
</dbReference>
<keyword evidence="6" id="KW-0963">Cytoplasm</keyword>
<accession>A0AAV1PIP5</accession>
<dbReference type="Gene3D" id="2.30.42.10">
    <property type="match status" value="1"/>
</dbReference>
<dbReference type="GO" id="GO:0071222">
    <property type="term" value="P:cellular response to lipopolysaccharide"/>
    <property type="evidence" value="ECO:0007669"/>
    <property type="project" value="TreeGrafter"/>
</dbReference>
<evidence type="ECO:0000256" key="13">
    <source>
        <dbReference type="SAM" id="MobiDB-lite"/>
    </source>
</evidence>
<evidence type="ECO:0000256" key="1">
    <source>
        <dbReference type="ARBA" id="ARBA00004371"/>
    </source>
</evidence>
<evidence type="ECO:0000256" key="6">
    <source>
        <dbReference type="ARBA" id="ARBA00022490"/>
    </source>
</evidence>